<feature type="region of interest" description="Disordered" evidence="1">
    <location>
        <begin position="110"/>
        <end position="168"/>
    </location>
</feature>
<evidence type="ECO:0000313" key="3">
    <source>
        <dbReference type="Proteomes" id="UP000192596"/>
    </source>
</evidence>
<feature type="region of interest" description="Disordered" evidence="1">
    <location>
        <begin position="183"/>
        <end position="223"/>
    </location>
</feature>
<dbReference type="AlphaFoldDB" id="A0A1V8SIT5"/>
<keyword evidence="3" id="KW-1185">Reference proteome</keyword>
<reference evidence="3" key="1">
    <citation type="submission" date="2017-03" db="EMBL/GenBank/DDBJ databases">
        <title>Genomes of endolithic fungi from Antarctica.</title>
        <authorList>
            <person name="Coleine C."/>
            <person name="Masonjones S."/>
            <person name="Stajich J.E."/>
        </authorList>
    </citation>
    <scope>NUCLEOTIDE SEQUENCE [LARGE SCALE GENOMIC DNA]</scope>
    <source>
        <strain evidence="3">CCFEE 5527</strain>
    </source>
</reference>
<comment type="caution">
    <text evidence="2">The sequence shown here is derived from an EMBL/GenBank/DDBJ whole genome shotgun (WGS) entry which is preliminary data.</text>
</comment>
<evidence type="ECO:0000256" key="1">
    <source>
        <dbReference type="SAM" id="MobiDB-lite"/>
    </source>
</evidence>
<feature type="compositionally biased region" description="Pro residues" evidence="1">
    <location>
        <begin position="344"/>
        <end position="354"/>
    </location>
</feature>
<protein>
    <submittedName>
        <fullName evidence="2">Uncharacterized protein</fullName>
    </submittedName>
</protein>
<dbReference type="InParanoid" id="A0A1V8SIT5"/>
<feature type="region of interest" description="Disordered" evidence="1">
    <location>
        <begin position="287"/>
        <end position="354"/>
    </location>
</feature>
<name>A0A1V8SIT5_9PEZI</name>
<feature type="compositionally biased region" description="Basic and acidic residues" evidence="1">
    <location>
        <begin position="110"/>
        <end position="123"/>
    </location>
</feature>
<dbReference type="EMBL" id="NAJO01000044">
    <property type="protein sequence ID" value="OQN98781.1"/>
    <property type="molecule type" value="Genomic_DNA"/>
</dbReference>
<feature type="compositionally biased region" description="Low complexity" evidence="1">
    <location>
        <begin position="287"/>
        <end position="299"/>
    </location>
</feature>
<dbReference type="Proteomes" id="UP000192596">
    <property type="component" value="Unassembled WGS sequence"/>
</dbReference>
<gene>
    <name evidence="2" type="ORF">B0A48_15450</name>
</gene>
<organism evidence="2 3">
    <name type="scientific">Cryoendolithus antarcticus</name>
    <dbReference type="NCBI Taxonomy" id="1507870"/>
    <lineage>
        <taxon>Eukaryota</taxon>
        <taxon>Fungi</taxon>
        <taxon>Dikarya</taxon>
        <taxon>Ascomycota</taxon>
        <taxon>Pezizomycotina</taxon>
        <taxon>Dothideomycetes</taxon>
        <taxon>Dothideomycetidae</taxon>
        <taxon>Cladosporiales</taxon>
        <taxon>Cladosporiaceae</taxon>
        <taxon>Cryoendolithus</taxon>
    </lineage>
</organism>
<accession>A0A1V8SIT5</accession>
<sequence length="354" mass="38612">MPGDAPVAVKLEPDAVKHEQDAPATKTDAAYIAELEAKLAERESYIAYCDEHGVSHTHCLAEHERCNKKIAELEQSLADQTRVVDTLCTQLRAAHFATMRLQGGQARLRELSETSSRDIKIEPGTEYQLPVREPSEEGEVADGPAPSSSAHPIRRKKGKRKWDSYRPGDVDMYRPTGQMAYASHPFGSAVDDQTPPRAAVDRTHETGRNTASDGLQHANEEEMPAPKRVRVPLDESCTVDIPHLMEANDLRTAQSEQSQQNPEQAVVGQCLADHVALLALAESTAAPHTHAPAGAGPSPTESDNVDITATAMLVDPRDSTLRIGKRHHPPPRAPGPKAARRRVGPPPRSPPRYQ</sequence>
<proteinExistence type="predicted"/>
<evidence type="ECO:0000313" key="2">
    <source>
        <dbReference type="EMBL" id="OQN98781.1"/>
    </source>
</evidence>